<dbReference type="PANTHER" id="PTHR47354">
    <property type="entry name" value="NADH OXIDOREDUCTASE HCR"/>
    <property type="match status" value="1"/>
</dbReference>
<comment type="cofactor">
    <cofactor evidence="1">
        <name>FAD</name>
        <dbReference type="ChEBI" id="CHEBI:57692"/>
    </cofactor>
</comment>
<evidence type="ECO:0000256" key="2">
    <source>
        <dbReference type="ARBA" id="ARBA00022630"/>
    </source>
</evidence>
<dbReference type="PROSITE" id="PS00197">
    <property type="entry name" value="2FE2S_FER_1"/>
    <property type="match status" value="1"/>
</dbReference>
<evidence type="ECO:0000256" key="3">
    <source>
        <dbReference type="ARBA" id="ARBA00022714"/>
    </source>
</evidence>
<feature type="transmembrane region" description="Helical" evidence="8">
    <location>
        <begin position="130"/>
        <end position="152"/>
    </location>
</feature>
<dbReference type="InterPro" id="IPR006058">
    <property type="entry name" value="2Fe2S_fd_BS"/>
</dbReference>
<gene>
    <name evidence="11" type="ORF">G3T37_12090</name>
</gene>
<reference evidence="11 12" key="1">
    <citation type="journal article" date="2014" name="Int. J. Syst. Evol. Microbiol.">
        <title>Description of Galbitalea soli gen. nov., sp. nov., and Frondihabitans sucicola sp. nov.</title>
        <authorList>
            <person name="Kim S.J."/>
            <person name="Lim J.M."/>
            <person name="Ahn J.H."/>
            <person name="Weon H.Y."/>
            <person name="Hamada M."/>
            <person name="Suzuki K."/>
            <person name="Ahn T.Y."/>
            <person name="Kwon S.W."/>
        </authorList>
    </citation>
    <scope>NUCLEOTIDE SEQUENCE [LARGE SCALE GENOMIC DNA]</scope>
    <source>
        <strain evidence="11 12">NBRC 108727</strain>
    </source>
</reference>
<keyword evidence="5" id="KW-0560">Oxidoreductase</keyword>
<dbReference type="InterPro" id="IPR017938">
    <property type="entry name" value="Riboflavin_synthase-like_b-brl"/>
</dbReference>
<evidence type="ECO:0000259" key="10">
    <source>
        <dbReference type="PROSITE" id="PS51384"/>
    </source>
</evidence>
<protein>
    <submittedName>
        <fullName evidence="11">2Fe-2S iron-sulfur cluster binding domain-containing protein</fullName>
    </submittedName>
</protein>
<dbReference type="InterPro" id="IPR001041">
    <property type="entry name" value="2Fe-2S_ferredoxin-type"/>
</dbReference>
<evidence type="ECO:0000256" key="4">
    <source>
        <dbReference type="ARBA" id="ARBA00022723"/>
    </source>
</evidence>
<name>A0A7C9PP34_9MICO</name>
<feature type="domain" description="FAD-binding FR-type" evidence="10">
    <location>
        <begin position="202"/>
        <end position="304"/>
    </location>
</feature>
<proteinExistence type="predicted"/>
<feature type="transmembrane region" description="Helical" evidence="8">
    <location>
        <begin position="70"/>
        <end position="93"/>
    </location>
</feature>
<dbReference type="CDD" id="cd06185">
    <property type="entry name" value="PDR_like"/>
    <property type="match status" value="1"/>
</dbReference>
<dbReference type="InterPro" id="IPR017927">
    <property type="entry name" value="FAD-bd_FR_type"/>
</dbReference>
<evidence type="ECO:0000256" key="6">
    <source>
        <dbReference type="ARBA" id="ARBA00023004"/>
    </source>
</evidence>
<keyword evidence="2" id="KW-0285">Flavoprotein</keyword>
<keyword evidence="8" id="KW-1133">Transmembrane helix</keyword>
<evidence type="ECO:0000313" key="12">
    <source>
        <dbReference type="Proteomes" id="UP000479756"/>
    </source>
</evidence>
<evidence type="ECO:0000256" key="8">
    <source>
        <dbReference type="SAM" id="Phobius"/>
    </source>
</evidence>
<accession>A0A7C9PP34</accession>
<dbReference type="InterPro" id="IPR039261">
    <property type="entry name" value="FNR_nucleotide-bd"/>
</dbReference>
<dbReference type="GO" id="GO:0046872">
    <property type="term" value="F:metal ion binding"/>
    <property type="evidence" value="ECO:0007669"/>
    <property type="project" value="UniProtKB-KW"/>
</dbReference>
<evidence type="ECO:0000256" key="5">
    <source>
        <dbReference type="ARBA" id="ARBA00023002"/>
    </source>
</evidence>
<dbReference type="AlphaFoldDB" id="A0A7C9PP34"/>
<dbReference type="InterPro" id="IPR050415">
    <property type="entry name" value="MRET"/>
</dbReference>
<feature type="domain" description="2Fe-2S ferredoxin-type" evidence="9">
    <location>
        <begin position="425"/>
        <end position="510"/>
    </location>
</feature>
<keyword evidence="8" id="KW-0812">Transmembrane</keyword>
<dbReference type="PANTHER" id="PTHR47354:SF1">
    <property type="entry name" value="CARNITINE MONOOXYGENASE REDUCTASE SUBUNIT"/>
    <property type="match status" value="1"/>
</dbReference>
<dbReference type="SUPFAM" id="SSF63380">
    <property type="entry name" value="Riboflavin synthase domain-like"/>
    <property type="match status" value="1"/>
</dbReference>
<keyword evidence="7" id="KW-0411">Iron-sulfur</keyword>
<dbReference type="Gene3D" id="3.10.20.30">
    <property type="match status" value="1"/>
</dbReference>
<evidence type="ECO:0000256" key="7">
    <source>
        <dbReference type="ARBA" id="ARBA00023014"/>
    </source>
</evidence>
<dbReference type="EMBL" id="JAAGWZ010000004">
    <property type="protein sequence ID" value="NEM92094.1"/>
    <property type="molecule type" value="Genomic_DNA"/>
</dbReference>
<organism evidence="11 12">
    <name type="scientific">Galbitalea soli</name>
    <dbReference type="NCBI Taxonomy" id="1268042"/>
    <lineage>
        <taxon>Bacteria</taxon>
        <taxon>Bacillati</taxon>
        <taxon>Actinomycetota</taxon>
        <taxon>Actinomycetes</taxon>
        <taxon>Micrococcales</taxon>
        <taxon>Microbacteriaceae</taxon>
        <taxon>Galbitalea</taxon>
    </lineage>
</organism>
<evidence type="ECO:0000256" key="1">
    <source>
        <dbReference type="ARBA" id="ARBA00001974"/>
    </source>
</evidence>
<dbReference type="PRINTS" id="PR00409">
    <property type="entry name" value="PHDIOXRDTASE"/>
</dbReference>
<keyword evidence="8" id="KW-0472">Membrane</keyword>
<comment type="caution">
    <text evidence="11">The sequence shown here is derived from an EMBL/GenBank/DDBJ whole genome shotgun (WGS) entry which is preliminary data.</text>
</comment>
<dbReference type="CDD" id="cd00207">
    <property type="entry name" value="fer2"/>
    <property type="match status" value="1"/>
</dbReference>
<dbReference type="PROSITE" id="PS51085">
    <property type="entry name" value="2FE2S_FER_2"/>
    <property type="match status" value="1"/>
</dbReference>
<dbReference type="GO" id="GO:0051537">
    <property type="term" value="F:2 iron, 2 sulfur cluster binding"/>
    <property type="evidence" value="ECO:0007669"/>
    <property type="project" value="UniProtKB-KW"/>
</dbReference>
<dbReference type="Pfam" id="PF00111">
    <property type="entry name" value="Fer2"/>
    <property type="match status" value="1"/>
</dbReference>
<keyword evidence="6" id="KW-0408">Iron</keyword>
<evidence type="ECO:0000259" key="9">
    <source>
        <dbReference type="PROSITE" id="PS51085"/>
    </source>
</evidence>
<dbReference type="SUPFAM" id="SSF52343">
    <property type="entry name" value="Ferredoxin reductase-like, C-terminal NADP-linked domain"/>
    <property type="match status" value="1"/>
</dbReference>
<feature type="transmembrane region" description="Helical" evidence="8">
    <location>
        <begin position="28"/>
        <end position="49"/>
    </location>
</feature>
<evidence type="ECO:0000313" key="11">
    <source>
        <dbReference type="EMBL" id="NEM92094.1"/>
    </source>
</evidence>
<dbReference type="Proteomes" id="UP000479756">
    <property type="component" value="Unassembled WGS sequence"/>
</dbReference>
<dbReference type="SUPFAM" id="SSF54292">
    <property type="entry name" value="2Fe-2S ferredoxin-like"/>
    <property type="match status" value="1"/>
</dbReference>
<keyword evidence="12" id="KW-1185">Reference proteome</keyword>
<dbReference type="Gene3D" id="2.40.30.10">
    <property type="entry name" value="Translation factors"/>
    <property type="match status" value="1"/>
</dbReference>
<dbReference type="InterPro" id="IPR036010">
    <property type="entry name" value="2Fe-2S_ferredoxin-like_sf"/>
</dbReference>
<dbReference type="GO" id="GO:0016491">
    <property type="term" value="F:oxidoreductase activity"/>
    <property type="evidence" value="ECO:0007669"/>
    <property type="project" value="UniProtKB-KW"/>
</dbReference>
<dbReference type="PROSITE" id="PS51384">
    <property type="entry name" value="FAD_FR"/>
    <property type="match status" value="1"/>
</dbReference>
<keyword evidence="4" id="KW-0479">Metal-binding</keyword>
<dbReference type="InterPro" id="IPR012675">
    <property type="entry name" value="Beta-grasp_dom_sf"/>
</dbReference>
<dbReference type="Gene3D" id="3.40.50.80">
    <property type="entry name" value="Nucleotide-binding domain of ferredoxin-NADP reductase (FNR) module"/>
    <property type="match status" value="1"/>
</dbReference>
<sequence>MTISVLWGILLSTRVLRRFDNPSWLNDIHAYASGMSILMVLLHMVSLMLDGWLRFSITEVLVPFSAHYRAFPVALGVIAFYLLIAVGGTSLLIKRLPRPFWRTIHYSSYGALILISFHAGFTGTDVGSPWYRWLSLTLIGLASLAIVTRVLVGRSVNRAARPRRDDVIVPRTAPAATASSTAAAAAVPSSPLGGPATPVVSLDGLDLVVVARRRVAEGVVGIRLARADGHPLPVWHPGAHLTLRLPGGLERQYSLTSDPADRQSAEICVRLSPTSEGGSSWIHSTLHEGMRISAVGPSNHFELEPAPSYLFVAGGIGITPILAMIESLPARRDWYLLYIGRSRATMPFAAELLRQYPERVTVFPSDEHALPADLHAFLARGADLVYCCGPESLMDAVAAYVSPERLRIERFVAVVRQSLAGLHSTEVTCRRSKVSFTVPATSSILEEMERHNVPIIGSCRKGVCGTCEVRVLGGVPEHLDSVLDDDRKNDLGIMYPCVSRSSSTELILDV</sequence>
<keyword evidence="3" id="KW-0001">2Fe-2S</keyword>